<dbReference type="KEGG" id="dvv:114339438"/>
<feature type="region of interest" description="Disordered" evidence="1">
    <location>
        <begin position="1"/>
        <end position="42"/>
    </location>
</feature>
<feature type="region of interest" description="Disordered" evidence="1">
    <location>
        <begin position="298"/>
        <end position="343"/>
    </location>
</feature>
<dbReference type="GeneID" id="114339438"/>
<reference evidence="4" key="1">
    <citation type="submission" date="2025-04" db="UniProtKB">
        <authorList>
            <consortium name="RefSeq"/>
        </authorList>
    </citation>
    <scope>IDENTIFICATION</scope>
    <source>
        <tissue evidence="4">Whole insect</tissue>
    </source>
</reference>
<accession>A0A6P7GIX5</accession>
<dbReference type="InParanoid" id="A0A6P7GIX5"/>
<dbReference type="AlphaFoldDB" id="A0A6P7GIX5"/>
<dbReference type="RefSeq" id="XP_028145902.1">
    <property type="nucleotide sequence ID" value="XM_028290101.1"/>
</dbReference>
<evidence type="ECO:0000313" key="2">
    <source>
        <dbReference type="EnsemblMetazoa" id="XP_028145902.1"/>
    </source>
</evidence>
<organism evidence="4">
    <name type="scientific">Diabrotica virgifera virgifera</name>
    <name type="common">western corn rootworm</name>
    <dbReference type="NCBI Taxonomy" id="50390"/>
    <lineage>
        <taxon>Eukaryota</taxon>
        <taxon>Metazoa</taxon>
        <taxon>Ecdysozoa</taxon>
        <taxon>Arthropoda</taxon>
        <taxon>Hexapoda</taxon>
        <taxon>Insecta</taxon>
        <taxon>Pterygota</taxon>
        <taxon>Neoptera</taxon>
        <taxon>Endopterygota</taxon>
        <taxon>Coleoptera</taxon>
        <taxon>Polyphaga</taxon>
        <taxon>Cucujiformia</taxon>
        <taxon>Chrysomeloidea</taxon>
        <taxon>Chrysomelidae</taxon>
        <taxon>Galerucinae</taxon>
        <taxon>Diabroticina</taxon>
        <taxon>Diabroticites</taxon>
        <taxon>Diabrotica</taxon>
    </lineage>
</organism>
<evidence type="ECO:0000313" key="3">
    <source>
        <dbReference type="Proteomes" id="UP001652700"/>
    </source>
</evidence>
<feature type="region of interest" description="Disordered" evidence="1">
    <location>
        <begin position="83"/>
        <end position="104"/>
    </location>
</feature>
<gene>
    <name evidence="4" type="primary">LOC114339438</name>
</gene>
<dbReference type="OrthoDB" id="10417104at2759"/>
<feature type="compositionally biased region" description="Polar residues" evidence="1">
    <location>
        <begin position="1"/>
        <end position="14"/>
    </location>
</feature>
<protein>
    <submittedName>
        <fullName evidence="4">Bromodomain-containing protein 4-like isoform X1</fullName>
    </submittedName>
</protein>
<feature type="compositionally biased region" description="Low complexity" evidence="1">
    <location>
        <begin position="15"/>
        <end position="31"/>
    </location>
</feature>
<proteinExistence type="predicted"/>
<keyword evidence="3" id="KW-1185">Reference proteome</keyword>
<dbReference type="EnsemblMetazoa" id="XM_028290101.2">
    <property type="protein sequence ID" value="XP_028145902.1"/>
    <property type="gene ID" value="LOC114339438"/>
</dbReference>
<evidence type="ECO:0000313" key="4">
    <source>
        <dbReference type="RefSeq" id="XP_028145902.1"/>
    </source>
</evidence>
<evidence type="ECO:0000256" key="1">
    <source>
        <dbReference type="SAM" id="MobiDB-lite"/>
    </source>
</evidence>
<sequence length="596" mass="68109">MSWQHNTSNVDQNNSYLVSSSTSDSPSPDVLVIDEDRDPNTDPLQELETFVQRNQGRRLLEQPTFQIKYPQEAIQRRKCEFRNSKRTRRNKNNPQGGKENFNMANGNGYYNRLNEYNQSREYYNQSRQPLSVSAYNPSNYFRSKAQDEEIPEPKGCSYKADKYLETFDPKKATGMKNQSQTQDFYNTPAGNNLQPTPRQASHTFLSANKDSYFDPETRDKEINSQQVVIAHPINAYNGSDNNSNIPKLPEVLIPKDELDKKISKTIDEIESEHEILKKSLEEKEASMIRHTLLTPCTPLSPLSQDSTLNGTHDSTNSGKDEISAEDSQEVEIPPKPKGRRRNFKSKNEFVEQETPPRFMNRPPFPYQFPIPPSPFPMAGMHPLQQMYAMHSALQPNQSFNIPNNFAPPRSFTATRTMSYYNVPNSMQSIPDPMPSMPNSMQSMPNSMQSLPNSMQSMPNSIQSMPNSMLSMPNSMQSTFPNAIHPPMNCMNNFQPFQSIPGQQQNFYQYPIPNFAMNYPDMNCVPCRPNHLAGGQYSQQMNCTPGQYNKENTIPLPDDVYSCQIRTKHFIAQYKNGEYVIEPEQGQPNGTANYSEH</sequence>
<feature type="compositionally biased region" description="Polar residues" evidence="1">
    <location>
        <begin position="304"/>
        <end position="317"/>
    </location>
</feature>
<dbReference type="Proteomes" id="UP001652700">
    <property type="component" value="Unplaced"/>
</dbReference>
<name>A0A6P7GIX5_DIAVI</name>
<reference evidence="2" key="2">
    <citation type="submission" date="2025-05" db="UniProtKB">
        <authorList>
            <consortium name="EnsemblMetazoa"/>
        </authorList>
    </citation>
    <scope>IDENTIFICATION</scope>
</reference>